<evidence type="ECO:0000256" key="1">
    <source>
        <dbReference type="SAM" id="MobiDB-lite"/>
    </source>
</evidence>
<dbReference type="GeneID" id="114495573"/>
<dbReference type="SMART" id="SM00406">
    <property type="entry name" value="IGv"/>
    <property type="match status" value="1"/>
</dbReference>
<dbReference type="InterPro" id="IPR036179">
    <property type="entry name" value="Ig-like_dom_sf"/>
</dbReference>
<dbReference type="PROSITE" id="PS50835">
    <property type="entry name" value="IG_LIKE"/>
    <property type="match status" value="1"/>
</dbReference>
<evidence type="ECO:0000313" key="6">
    <source>
        <dbReference type="RefSeq" id="XP_035878509.1"/>
    </source>
</evidence>
<dbReference type="CTD" id="5133"/>
<evidence type="ECO:0000256" key="3">
    <source>
        <dbReference type="SAM" id="SignalP"/>
    </source>
</evidence>
<proteinExistence type="predicted"/>
<dbReference type="PANTHER" id="PTHR15264:SF2">
    <property type="entry name" value="PROGRAMMED CELL DEATH PROTEIN 1"/>
    <property type="match status" value="1"/>
</dbReference>
<keyword evidence="3" id="KW-0732">Signal</keyword>
<dbReference type="CDD" id="cd16088">
    <property type="entry name" value="IgV_PD1"/>
    <property type="match status" value="1"/>
</dbReference>
<keyword evidence="2" id="KW-0472">Membrane</keyword>
<protein>
    <submittedName>
        <fullName evidence="6">Programmed cell death protein 1 isoform X2</fullName>
    </submittedName>
</protein>
<feature type="region of interest" description="Disordered" evidence="1">
    <location>
        <begin position="255"/>
        <end position="287"/>
    </location>
</feature>
<keyword evidence="2" id="KW-1133">Transmembrane helix</keyword>
<evidence type="ECO:0000313" key="5">
    <source>
        <dbReference type="Proteomes" id="UP000504628"/>
    </source>
</evidence>
<reference evidence="6" key="1">
    <citation type="submission" date="2025-08" db="UniProtKB">
        <authorList>
            <consortium name="RefSeq"/>
        </authorList>
    </citation>
    <scope>IDENTIFICATION</scope>
    <source>
        <tissue evidence="6">Muscle</tissue>
    </source>
</reference>
<feature type="signal peptide" evidence="3">
    <location>
        <begin position="1"/>
        <end position="24"/>
    </location>
</feature>
<evidence type="ECO:0000256" key="2">
    <source>
        <dbReference type="SAM" id="Phobius"/>
    </source>
</evidence>
<sequence>MGTPWTPWPLLWSVLQLSWRSGWLLETPDRPWNPLTFSPPQLTVAEGETATFTCSFSNTSKHFVLNWYRVSPSNQTVKLAAFPKDSSQVQQDPRFQVTWLPNGRDFEMSVLAAQRNDSGTYFCGVIYLPPEMQIYESPHAELTVTERTLEPPTETPSPPARPAGQLQGLVIGVTGVLVGILLLLLLAWVLITTFPRATGGPCACCREDPPLDGVSPGPVFSVDYEELDFQWQEKTPETFAPSVPQETEYATIVFPGRPGSPARRASADSPQGPWPPRLEDGRCSWPL</sequence>
<dbReference type="InterPro" id="IPR013106">
    <property type="entry name" value="Ig_V-set"/>
</dbReference>
<dbReference type="Proteomes" id="UP000504628">
    <property type="component" value="Chromosome 4"/>
</dbReference>
<dbReference type="SMART" id="SM00409">
    <property type="entry name" value="IG"/>
    <property type="match status" value="1"/>
</dbReference>
<dbReference type="SUPFAM" id="SSF48726">
    <property type="entry name" value="Immunoglobulin"/>
    <property type="match status" value="1"/>
</dbReference>
<accession>A0A7E6DHM3</accession>
<feature type="compositionally biased region" description="Basic and acidic residues" evidence="1">
    <location>
        <begin position="277"/>
        <end position="287"/>
    </location>
</feature>
<dbReference type="GO" id="GO:0070234">
    <property type="term" value="P:positive regulation of T cell apoptotic process"/>
    <property type="evidence" value="ECO:0007669"/>
    <property type="project" value="TreeGrafter"/>
</dbReference>
<dbReference type="PANTHER" id="PTHR15264">
    <property type="entry name" value="PROGRAMMED CELL DEATH PROTEIN 1"/>
    <property type="match status" value="1"/>
</dbReference>
<feature type="chain" id="PRO_5028970513" evidence="3">
    <location>
        <begin position="25"/>
        <end position="287"/>
    </location>
</feature>
<dbReference type="InterPro" id="IPR042379">
    <property type="entry name" value="PDCD1"/>
</dbReference>
<feature type="domain" description="Ig-like" evidence="4">
    <location>
        <begin position="34"/>
        <end position="145"/>
    </location>
</feature>
<dbReference type="InterPro" id="IPR013783">
    <property type="entry name" value="Ig-like_fold"/>
</dbReference>
<gene>
    <name evidence="6" type="primary">PDCD1</name>
</gene>
<evidence type="ECO:0000259" key="4">
    <source>
        <dbReference type="PROSITE" id="PS50835"/>
    </source>
</evidence>
<name>A0A7E6DHM3_9CHIR</name>
<dbReference type="Gene3D" id="2.60.40.10">
    <property type="entry name" value="Immunoglobulins"/>
    <property type="match status" value="1"/>
</dbReference>
<feature type="transmembrane region" description="Helical" evidence="2">
    <location>
        <begin position="169"/>
        <end position="191"/>
    </location>
</feature>
<keyword evidence="2" id="KW-0812">Transmembrane</keyword>
<dbReference type="InterPro" id="IPR003599">
    <property type="entry name" value="Ig_sub"/>
</dbReference>
<dbReference type="Pfam" id="PF07686">
    <property type="entry name" value="V-set"/>
    <property type="match status" value="1"/>
</dbReference>
<dbReference type="GO" id="GO:0050777">
    <property type="term" value="P:negative regulation of immune response"/>
    <property type="evidence" value="ECO:0007669"/>
    <property type="project" value="InterPro"/>
</dbReference>
<dbReference type="RefSeq" id="XP_035878509.1">
    <property type="nucleotide sequence ID" value="XM_036022616.1"/>
</dbReference>
<dbReference type="GO" id="GO:0009897">
    <property type="term" value="C:external side of plasma membrane"/>
    <property type="evidence" value="ECO:0007669"/>
    <property type="project" value="TreeGrafter"/>
</dbReference>
<organism evidence="5 6">
    <name type="scientific">Phyllostomus discolor</name>
    <name type="common">pale spear-nosed bat</name>
    <dbReference type="NCBI Taxonomy" id="89673"/>
    <lineage>
        <taxon>Eukaryota</taxon>
        <taxon>Metazoa</taxon>
        <taxon>Chordata</taxon>
        <taxon>Craniata</taxon>
        <taxon>Vertebrata</taxon>
        <taxon>Euteleostomi</taxon>
        <taxon>Mammalia</taxon>
        <taxon>Eutheria</taxon>
        <taxon>Laurasiatheria</taxon>
        <taxon>Chiroptera</taxon>
        <taxon>Yangochiroptera</taxon>
        <taxon>Phyllostomidae</taxon>
        <taxon>Phyllostominae</taxon>
        <taxon>Phyllostomus</taxon>
    </lineage>
</organism>
<dbReference type="AlphaFoldDB" id="A0A7E6DHM3"/>
<keyword evidence="5" id="KW-1185">Reference proteome</keyword>
<dbReference type="InterPro" id="IPR007110">
    <property type="entry name" value="Ig-like_dom"/>
</dbReference>